<dbReference type="Proteomes" id="UP000019462">
    <property type="component" value="Unassembled WGS sequence"/>
</dbReference>
<dbReference type="GO" id="GO:1902903">
    <property type="term" value="P:regulation of supramolecular fiber organization"/>
    <property type="evidence" value="ECO:0007669"/>
    <property type="project" value="UniProtKB-ARBA"/>
</dbReference>
<evidence type="ECO:0000256" key="1">
    <source>
        <dbReference type="ARBA" id="ARBA00004186"/>
    </source>
</evidence>
<evidence type="ECO:0000256" key="6">
    <source>
        <dbReference type="ARBA" id="ARBA00022737"/>
    </source>
</evidence>
<feature type="compositionally biased region" description="Low complexity" evidence="11">
    <location>
        <begin position="788"/>
        <end position="810"/>
    </location>
</feature>
<accession>W3VF66</accession>
<dbReference type="GO" id="GO:1990023">
    <property type="term" value="C:mitotic spindle midzone"/>
    <property type="evidence" value="ECO:0007669"/>
    <property type="project" value="TreeGrafter"/>
</dbReference>
<dbReference type="GO" id="GO:0005815">
    <property type="term" value="C:microtubule organizing center"/>
    <property type="evidence" value="ECO:0007669"/>
    <property type="project" value="TreeGrafter"/>
</dbReference>
<evidence type="ECO:0000256" key="2">
    <source>
        <dbReference type="ARBA" id="ARBA00009549"/>
    </source>
</evidence>
<evidence type="ECO:0000256" key="7">
    <source>
        <dbReference type="ARBA" id="ARBA00022776"/>
    </source>
</evidence>
<dbReference type="SUPFAM" id="SSF48371">
    <property type="entry name" value="ARM repeat"/>
    <property type="match status" value="1"/>
</dbReference>
<evidence type="ECO:0000256" key="5">
    <source>
        <dbReference type="ARBA" id="ARBA00022701"/>
    </source>
</evidence>
<keyword evidence="3" id="KW-0963">Cytoplasm</keyword>
<feature type="region of interest" description="Disordered" evidence="11">
    <location>
        <begin position="1080"/>
        <end position="1108"/>
    </location>
</feature>
<protein>
    <recommendedName>
        <fullName evidence="12">TOG domain-containing protein</fullName>
    </recommendedName>
</protein>
<feature type="coiled-coil region" evidence="10">
    <location>
        <begin position="638"/>
        <end position="679"/>
    </location>
</feature>
<dbReference type="GO" id="GO:0008017">
    <property type="term" value="F:microtubule binding"/>
    <property type="evidence" value="ECO:0007669"/>
    <property type="project" value="TreeGrafter"/>
</dbReference>
<feature type="domain" description="TOG" evidence="12">
    <location>
        <begin position="365"/>
        <end position="617"/>
    </location>
</feature>
<keyword evidence="7" id="KW-0131">Cell cycle</keyword>
<reference evidence="13 14" key="1">
    <citation type="journal article" date="2014" name="Genome Announc.">
        <title>Genome sequence of the basidiomycetous fungus Pseudozyma aphidis DSM70725, an efficient producer of biosurfactant mannosylerythritol lipids.</title>
        <authorList>
            <person name="Lorenz S."/>
            <person name="Guenther M."/>
            <person name="Grumaz C."/>
            <person name="Rupp S."/>
            <person name="Zibek S."/>
            <person name="Sohn K."/>
        </authorList>
    </citation>
    <scope>NUCLEOTIDE SEQUENCE [LARGE SCALE GENOMIC DNA]</scope>
    <source>
        <strain evidence="14">ATCC 32657 / CBS 517.83 / DSM 70725 / JCM 10318 / NBRC 10182 / NRRL Y-7954 / St-0401</strain>
    </source>
</reference>
<gene>
    <name evidence="13" type="ORF">PaG_05715</name>
</gene>
<dbReference type="Pfam" id="PF12348">
    <property type="entry name" value="CLASP_N"/>
    <property type="match status" value="1"/>
</dbReference>
<dbReference type="GO" id="GO:0031110">
    <property type="term" value="P:regulation of microtubule polymerization or depolymerization"/>
    <property type="evidence" value="ECO:0007669"/>
    <property type="project" value="UniProtKB-ARBA"/>
</dbReference>
<comment type="subcellular location">
    <subcellularLocation>
        <location evidence="1">Cytoplasm</location>
        <location evidence="1">Cytoskeleton</location>
        <location evidence="1">Spindle</location>
    </subcellularLocation>
</comment>
<keyword evidence="10" id="KW-0175">Coiled coil</keyword>
<dbReference type="GO" id="GO:0090307">
    <property type="term" value="P:mitotic spindle assembly"/>
    <property type="evidence" value="ECO:0007669"/>
    <property type="project" value="TreeGrafter"/>
</dbReference>
<feature type="region of interest" description="Disordered" evidence="11">
    <location>
        <begin position="336"/>
        <end position="355"/>
    </location>
</feature>
<proteinExistence type="inferred from homology"/>
<dbReference type="PANTHER" id="PTHR21567:SF9">
    <property type="entry name" value="CLIP-ASSOCIATING PROTEIN"/>
    <property type="match status" value="1"/>
</dbReference>
<evidence type="ECO:0000256" key="9">
    <source>
        <dbReference type="PROSITE-ProRule" id="PRU00103"/>
    </source>
</evidence>
<dbReference type="OrthoDB" id="46159at2759"/>
<dbReference type="InterPro" id="IPR011989">
    <property type="entry name" value="ARM-like"/>
</dbReference>
<dbReference type="SMART" id="SM01349">
    <property type="entry name" value="TOG"/>
    <property type="match status" value="2"/>
</dbReference>
<dbReference type="InterPro" id="IPR021133">
    <property type="entry name" value="HEAT_type_2"/>
</dbReference>
<feature type="compositionally biased region" description="Polar residues" evidence="11">
    <location>
        <begin position="771"/>
        <end position="787"/>
    </location>
</feature>
<dbReference type="InterPro" id="IPR016024">
    <property type="entry name" value="ARM-type_fold"/>
</dbReference>
<comment type="similarity">
    <text evidence="2">Belongs to the CLASP family.</text>
</comment>
<keyword evidence="6" id="KW-0677">Repeat</keyword>
<organism evidence="13 14">
    <name type="scientific">Moesziomyces aphidis</name>
    <name type="common">Pseudozyma aphidis</name>
    <dbReference type="NCBI Taxonomy" id="84754"/>
    <lineage>
        <taxon>Eukaryota</taxon>
        <taxon>Fungi</taxon>
        <taxon>Dikarya</taxon>
        <taxon>Basidiomycota</taxon>
        <taxon>Ustilaginomycotina</taxon>
        <taxon>Ustilaginomycetes</taxon>
        <taxon>Ustilaginales</taxon>
        <taxon>Ustilaginaceae</taxon>
        <taxon>Moesziomyces</taxon>
    </lineage>
</organism>
<dbReference type="InterPro" id="IPR024395">
    <property type="entry name" value="CLASP_N_dom"/>
</dbReference>
<keyword evidence="7" id="KW-0498">Mitosis</keyword>
<feature type="region of interest" description="Disordered" evidence="11">
    <location>
        <begin position="305"/>
        <end position="330"/>
    </location>
</feature>
<comment type="caution">
    <text evidence="13">The sequence shown here is derived from an EMBL/GenBank/DDBJ whole genome shotgun (WGS) entry which is preliminary data.</text>
</comment>
<dbReference type="EMBL" id="AWNI01000038">
    <property type="protein sequence ID" value="ETS60175.1"/>
    <property type="molecule type" value="Genomic_DNA"/>
</dbReference>
<feature type="domain" description="TOG" evidence="12">
    <location>
        <begin position="47"/>
        <end position="304"/>
    </location>
</feature>
<evidence type="ECO:0000313" key="14">
    <source>
        <dbReference type="Proteomes" id="UP000019462"/>
    </source>
</evidence>
<feature type="region of interest" description="Disordered" evidence="11">
    <location>
        <begin position="747"/>
        <end position="831"/>
    </location>
</feature>
<dbReference type="InterPro" id="IPR034085">
    <property type="entry name" value="TOG"/>
</dbReference>
<keyword evidence="14" id="KW-1185">Reference proteome</keyword>
<feature type="compositionally biased region" description="Polar residues" evidence="11">
    <location>
        <begin position="971"/>
        <end position="996"/>
    </location>
</feature>
<evidence type="ECO:0000256" key="8">
    <source>
        <dbReference type="ARBA" id="ARBA00023212"/>
    </source>
</evidence>
<feature type="region of interest" description="Disordered" evidence="11">
    <location>
        <begin position="910"/>
        <end position="1001"/>
    </location>
</feature>
<evidence type="ECO:0000256" key="3">
    <source>
        <dbReference type="ARBA" id="ARBA00022490"/>
    </source>
</evidence>
<name>W3VF66_MOEAP</name>
<dbReference type="Pfam" id="PF21040">
    <property type="entry name" value="CEP104-like_TOG"/>
    <property type="match status" value="1"/>
</dbReference>
<dbReference type="PROSITE" id="PS50077">
    <property type="entry name" value="HEAT_REPEAT"/>
    <property type="match status" value="1"/>
</dbReference>
<keyword evidence="8" id="KW-0206">Cytoskeleton</keyword>
<feature type="repeat" description="HEAT" evidence="9">
    <location>
        <begin position="239"/>
        <end position="277"/>
    </location>
</feature>
<evidence type="ECO:0000256" key="11">
    <source>
        <dbReference type="SAM" id="MobiDB-lite"/>
    </source>
</evidence>
<keyword evidence="4" id="KW-0132">Cell division</keyword>
<dbReference type="GO" id="GO:0051301">
    <property type="term" value="P:cell division"/>
    <property type="evidence" value="ECO:0007669"/>
    <property type="project" value="UniProtKB-KW"/>
</dbReference>
<feature type="compositionally biased region" description="Low complexity" evidence="11">
    <location>
        <begin position="928"/>
        <end position="953"/>
    </location>
</feature>
<dbReference type="GO" id="GO:0005881">
    <property type="term" value="C:cytoplasmic microtubule"/>
    <property type="evidence" value="ECO:0007669"/>
    <property type="project" value="TreeGrafter"/>
</dbReference>
<feature type="region of interest" description="Disordered" evidence="11">
    <location>
        <begin position="703"/>
        <end position="723"/>
    </location>
</feature>
<evidence type="ECO:0000256" key="10">
    <source>
        <dbReference type="SAM" id="Coils"/>
    </source>
</evidence>
<evidence type="ECO:0000313" key="13">
    <source>
        <dbReference type="EMBL" id="ETS60175.1"/>
    </source>
</evidence>
<dbReference type="PANTHER" id="PTHR21567">
    <property type="entry name" value="CLASP"/>
    <property type="match status" value="1"/>
</dbReference>
<dbReference type="Gene3D" id="1.25.10.10">
    <property type="entry name" value="Leucine-rich Repeat Variant"/>
    <property type="match status" value="2"/>
</dbReference>
<sequence length="1327" mass="140863">MPEQQRAPSTGPPFFSTSIAQPFQPRHLDITVRNTTAITHNAATPRTMVDADAIYELAQRIESSIEVDKRVAALHSLQSQLESAGYVVEADAVTSAVKVALKHANQALSTAALAFIPTYASMIYSGDGTESHSVLNHNVRMLVNSVGPLVIDKLGDQKERIREAARTALIELANAAYAISSGHITTSGKGKETETPLGIFERSLREAGLAAKFARVREQSVLLLPILRQNCEKYPVRPLVPITVELLSDADATVREGARSTLIALFSNAAPAAKADLKKELEKRAVRKQTADAILREVLAAPSSVTPSVLSPEPAPARSHATSYTDADAPARQLKTTAPSTHAAPPPSTASAAATATADDIRPVYIASRSDLERTVASMLPFFEGKESEHNWLNREQSMIKIRGLVVSGAHRQFGESFFVSQLKVVQEGVLKCVASLRTTLSMHAIHLVQELAIELGDDLAPCVEPFLTSLTAMAGFTKKLIANATQEAAAAIMVNVSFRPLYIQLIWHGVQDKNVATRTAAAEHLATVLSHHAAHRKHAVESHGGLDLLDKCFRKGVGDSNPAARTKSREAFWIFHRYWPDQATTILQSLDPSTKKQVAAMAPSDVEAEIVQEQKPKSAPGPVRARPGGASMALIQAKKAAALKAAQERERQKAEEAAAAHEARVAAARAALAEQQQQDEPQYEAYVDEAATPVAPQRKATGFMPTRHRSQQAGQGTELKPTKDLSVLLSPTAHQRIQTAIAVPLPTSPTPVVAANGSAPNRYNGHASLSFETPSQPRSPGLSPTVSRTRAISSSSFSSQGSGSASGSSARHHASTSTPRATHTVRLPTSDALDSDLADLSVADVGEGDETIDATQHARASDLDAGGEDETLQLAAPEDASMDLMGMNFASPFKVGADRAAKTRSVLFGRGAGDGGDSFEQTPQAVRTRTQPTKTPTRTVSSGSSNSTGSGTPASAVRRSGLPRPVSMIHSPTSGLQAMPRSTSQSGLATPSRAPTSGGVAAGTVLENRAQRLEAGVASPAKARPEVWTWIETLKAGTADLRTFRRLAKLSADFKVAARSAGDIHGGADEGDETVLTAGPIANASNRVAPSDEDGRSSGKAASGDALTSDTAAWEEGGLFVALLEGVQRYVPTRASETRSNADVEVSALAVLNRLVEHQYPVLCSTATERSLLDTLLGALDTLCGASVSHSSAVVAHKTILAAWESVLSTWAGRCDAVLGFDLLLPHALDAAIVPVLRSGYTPLLLRLPAQLVLEDFLPRLRGVIVQALRGDKAEQRLAATTMLKRLNDAARPHVADSHTRIFSALQLGDSDRALLDVLMYYFSKP</sequence>
<dbReference type="GO" id="GO:0005876">
    <property type="term" value="C:spindle microtubule"/>
    <property type="evidence" value="ECO:0007669"/>
    <property type="project" value="TreeGrafter"/>
</dbReference>
<dbReference type="HOGENOM" id="CLU_259371_0_0_1"/>
<evidence type="ECO:0000259" key="12">
    <source>
        <dbReference type="SMART" id="SM01349"/>
    </source>
</evidence>
<evidence type="ECO:0000256" key="4">
    <source>
        <dbReference type="ARBA" id="ARBA00022618"/>
    </source>
</evidence>
<keyword evidence="5" id="KW-0493">Microtubule</keyword>